<evidence type="ECO:0000313" key="3">
    <source>
        <dbReference type="Proteomes" id="UP000677218"/>
    </source>
</evidence>
<reference evidence="2" key="1">
    <citation type="submission" date="2020-08" db="EMBL/GenBank/DDBJ databases">
        <title>Taxonomic study for Lactobacillus species isolated from hardwood bark.</title>
        <authorList>
            <person name="Tohno M."/>
            <person name="Tanizawa Y."/>
        </authorList>
    </citation>
    <scope>NUCLEOTIDE SEQUENCE</scope>
    <source>
        <strain evidence="2">B40</strain>
    </source>
</reference>
<keyword evidence="3" id="KW-1185">Reference proteome</keyword>
<dbReference type="Proteomes" id="UP000677218">
    <property type="component" value="Unassembled WGS sequence"/>
</dbReference>
<dbReference type="AlphaFoldDB" id="A0A916QJG2"/>
<keyword evidence="1" id="KW-1133">Transmembrane helix</keyword>
<dbReference type="SUPFAM" id="SSF52266">
    <property type="entry name" value="SGNH hydrolase"/>
    <property type="match status" value="1"/>
</dbReference>
<organism evidence="2 3">
    <name type="scientific">Lactobacillus corticis</name>
    <dbReference type="NCBI Taxonomy" id="2201249"/>
    <lineage>
        <taxon>Bacteria</taxon>
        <taxon>Bacillati</taxon>
        <taxon>Bacillota</taxon>
        <taxon>Bacilli</taxon>
        <taxon>Lactobacillales</taxon>
        <taxon>Lactobacillaceae</taxon>
        <taxon>Lactobacillus</taxon>
    </lineage>
</organism>
<feature type="transmembrane region" description="Helical" evidence="1">
    <location>
        <begin position="6"/>
        <end position="23"/>
    </location>
</feature>
<dbReference type="RefSeq" id="WP_212780105.1">
    <property type="nucleotide sequence ID" value="NZ_BMAY01000002.1"/>
</dbReference>
<dbReference type="InterPro" id="IPR036514">
    <property type="entry name" value="SGNH_hydro_sf"/>
</dbReference>
<protein>
    <submittedName>
        <fullName evidence="2">GDSL-like lipase/acylhydrolase family protein</fullName>
    </submittedName>
</protein>
<keyword evidence="1" id="KW-0812">Transmembrane</keyword>
<comment type="caution">
    <text evidence="2">The sequence shown here is derived from an EMBL/GenBank/DDBJ whole genome shotgun (WGS) entry which is preliminary data.</text>
</comment>
<proteinExistence type="predicted"/>
<gene>
    <name evidence="2" type="ORF">LCB40_02750</name>
</gene>
<name>A0A916QJG2_9LACO</name>
<sequence>MKKRFIGYGAAFGFLAVAGLVLGRKRFSKWGRNYIGNQGNKPEYAPNGALLDSSTPLYNKKIAFLGSSITLGSAARHNSFVDYLRLEKGVISFKEAVSGTTLATTSQLSYIPRMEHNIPADIALDAFVLQLSTNDGRRHAPVGAISASKNPEDFDQKTTIGAIEYICSFVAQTWHCPLVVYTCLRKPDSDYEYLIKQLYQLQKKWGFKIIDLWADQNLRAENKREPFYMVDDAHPTMMGYRYAWTPIFTEELSKLFASEAKA</sequence>
<dbReference type="CDD" id="cd00229">
    <property type="entry name" value="SGNH_hydrolase"/>
    <property type="match status" value="1"/>
</dbReference>
<keyword evidence="1" id="KW-0472">Membrane</keyword>
<evidence type="ECO:0000256" key="1">
    <source>
        <dbReference type="SAM" id="Phobius"/>
    </source>
</evidence>
<dbReference type="Gene3D" id="3.40.50.1110">
    <property type="entry name" value="SGNH hydrolase"/>
    <property type="match status" value="1"/>
</dbReference>
<dbReference type="EMBL" id="BMAY01000002">
    <property type="protein sequence ID" value="GFZ26395.1"/>
    <property type="molecule type" value="Genomic_DNA"/>
</dbReference>
<accession>A0A916QJG2</accession>
<evidence type="ECO:0000313" key="2">
    <source>
        <dbReference type="EMBL" id="GFZ26395.1"/>
    </source>
</evidence>